<keyword evidence="1" id="KW-0472">Membrane</keyword>
<gene>
    <name evidence="2" type="ORF">ENI26_08635</name>
</gene>
<feature type="transmembrane region" description="Helical" evidence="1">
    <location>
        <begin position="66"/>
        <end position="87"/>
    </location>
</feature>
<name>A0A7C1W0F4_9GAMM</name>
<reference evidence="2" key="1">
    <citation type="journal article" date="2020" name="mSystems">
        <title>Genome- and Community-Level Interaction Insights into Carbon Utilization and Element Cycling Functions of Hydrothermarchaeota in Hydrothermal Sediment.</title>
        <authorList>
            <person name="Zhou Z."/>
            <person name="Liu Y."/>
            <person name="Xu W."/>
            <person name="Pan J."/>
            <person name="Luo Z.H."/>
            <person name="Li M."/>
        </authorList>
    </citation>
    <scope>NUCLEOTIDE SEQUENCE [LARGE SCALE GENOMIC DNA]</scope>
    <source>
        <strain evidence="2">HyVt-380</strain>
    </source>
</reference>
<comment type="caution">
    <text evidence="2">The sequence shown here is derived from an EMBL/GenBank/DDBJ whole genome shotgun (WGS) entry which is preliminary data.</text>
</comment>
<protein>
    <submittedName>
        <fullName evidence="2">Uncharacterized protein</fullName>
    </submittedName>
</protein>
<sequence>MNKNLLIRITSSLFWSFFPLMVLSLVMFLFSSEGHDIITEVAFILAVIFGQVIAKQNTYSKDDGWAVMLWSIVGFTISILIASFYAVNNQPIPTLSKNLSM</sequence>
<accession>A0A7C1W0F4</accession>
<proteinExistence type="predicted"/>
<dbReference type="AlphaFoldDB" id="A0A7C1W0F4"/>
<keyword evidence="1" id="KW-1133">Transmembrane helix</keyword>
<organism evidence="2">
    <name type="scientific">Methylophaga aminisulfidivorans</name>
    <dbReference type="NCBI Taxonomy" id="230105"/>
    <lineage>
        <taxon>Bacteria</taxon>
        <taxon>Pseudomonadati</taxon>
        <taxon>Pseudomonadota</taxon>
        <taxon>Gammaproteobacteria</taxon>
        <taxon>Thiotrichales</taxon>
        <taxon>Piscirickettsiaceae</taxon>
        <taxon>Methylophaga</taxon>
    </lineage>
</organism>
<feature type="transmembrane region" description="Helical" evidence="1">
    <location>
        <begin position="12"/>
        <end position="31"/>
    </location>
</feature>
<evidence type="ECO:0000256" key="1">
    <source>
        <dbReference type="SAM" id="Phobius"/>
    </source>
</evidence>
<feature type="transmembrane region" description="Helical" evidence="1">
    <location>
        <begin position="37"/>
        <end position="54"/>
    </location>
</feature>
<dbReference type="EMBL" id="DRHY01000185">
    <property type="protein sequence ID" value="HEC74424.1"/>
    <property type="molecule type" value="Genomic_DNA"/>
</dbReference>
<keyword evidence="1" id="KW-0812">Transmembrane</keyword>
<dbReference type="Proteomes" id="UP000886384">
    <property type="component" value="Unassembled WGS sequence"/>
</dbReference>
<evidence type="ECO:0000313" key="2">
    <source>
        <dbReference type="EMBL" id="HEC74424.1"/>
    </source>
</evidence>